<keyword evidence="1" id="KW-0812">Transmembrane</keyword>
<dbReference type="EMBL" id="FOJM01000002">
    <property type="protein sequence ID" value="SFA41313.1"/>
    <property type="molecule type" value="Genomic_DNA"/>
</dbReference>
<evidence type="ECO:0000256" key="1">
    <source>
        <dbReference type="SAM" id="Phobius"/>
    </source>
</evidence>
<evidence type="ECO:0000313" key="3">
    <source>
        <dbReference type="Proteomes" id="UP000198836"/>
    </source>
</evidence>
<accession>A0A1I0SPF2</accession>
<name>A0A1I0SPF2_9SPHI</name>
<keyword evidence="1" id="KW-0472">Membrane</keyword>
<organism evidence="2 3">
    <name type="scientific">Pedobacter suwonensis</name>
    <dbReference type="NCBI Taxonomy" id="332999"/>
    <lineage>
        <taxon>Bacteria</taxon>
        <taxon>Pseudomonadati</taxon>
        <taxon>Bacteroidota</taxon>
        <taxon>Sphingobacteriia</taxon>
        <taxon>Sphingobacteriales</taxon>
        <taxon>Sphingobacteriaceae</taxon>
        <taxon>Pedobacter</taxon>
    </lineage>
</organism>
<dbReference type="OrthoDB" id="9984835at2"/>
<keyword evidence="3" id="KW-1185">Reference proteome</keyword>
<proteinExistence type="predicted"/>
<protein>
    <submittedName>
        <fullName evidence="2">Uncharacterized protein</fullName>
    </submittedName>
</protein>
<dbReference type="AlphaFoldDB" id="A0A1I0SPF2"/>
<dbReference type="Proteomes" id="UP000198836">
    <property type="component" value="Unassembled WGS sequence"/>
</dbReference>
<dbReference type="RefSeq" id="WP_139222269.1">
    <property type="nucleotide sequence ID" value="NZ_FOJM01000002.1"/>
</dbReference>
<reference evidence="3" key="1">
    <citation type="submission" date="2016-10" db="EMBL/GenBank/DDBJ databases">
        <authorList>
            <person name="Varghese N."/>
            <person name="Submissions S."/>
        </authorList>
    </citation>
    <scope>NUCLEOTIDE SEQUENCE [LARGE SCALE GENOMIC DNA]</scope>
    <source>
        <strain evidence="3">DSM 18130</strain>
    </source>
</reference>
<gene>
    <name evidence="2" type="ORF">SAMN04488511_102297</name>
</gene>
<evidence type="ECO:0000313" key="2">
    <source>
        <dbReference type="EMBL" id="SFA41313.1"/>
    </source>
</evidence>
<keyword evidence="1" id="KW-1133">Transmembrane helix</keyword>
<sequence>MPNQMTSQSPISEWLQNPWKVTISALLTAVTFFGIGYSIATHNCDQDFRIQKMELKQEYNEKVQNIMNDCKNGKEKEHVENNHSMYMLIPYYKYSLVPIPTDEEWSILTDKNGHIKRSEKTR</sequence>
<feature type="transmembrane region" description="Helical" evidence="1">
    <location>
        <begin position="21"/>
        <end position="40"/>
    </location>
</feature>